<proteinExistence type="predicted"/>
<dbReference type="Pfam" id="PF04049">
    <property type="entry name" value="ANAPC8"/>
    <property type="match status" value="1"/>
</dbReference>
<feature type="domain" description="Cdc23" evidence="8">
    <location>
        <begin position="12"/>
        <end position="250"/>
    </location>
</feature>
<evidence type="ECO:0000259" key="8">
    <source>
        <dbReference type="Pfam" id="PF04049"/>
    </source>
</evidence>
<dbReference type="AlphaFoldDB" id="A0A7M6DNZ8"/>
<evidence type="ECO:0000313" key="9">
    <source>
        <dbReference type="EnsemblMetazoa" id="CLYHEMP019165.1"/>
    </source>
</evidence>
<reference evidence="9" key="1">
    <citation type="submission" date="2021-01" db="UniProtKB">
        <authorList>
            <consortium name="EnsemblMetazoa"/>
        </authorList>
    </citation>
    <scope>IDENTIFICATION</scope>
</reference>
<keyword evidence="5 7" id="KW-0802">TPR repeat</keyword>
<dbReference type="GO" id="GO:0051301">
    <property type="term" value="P:cell division"/>
    <property type="evidence" value="ECO:0007669"/>
    <property type="project" value="UniProtKB-KW"/>
</dbReference>
<dbReference type="OrthoDB" id="10262026at2759"/>
<feature type="repeat" description="TPR" evidence="7">
    <location>
        <begin position="311"/>
        <end position="344"/>
    </location>
</feature>
<feature type="repeat" description="TPR" evidence="7">
    <location>
        <begin position="345"/>
        <end position="378"/>
    </location>
</feature>
<dbReference type="RefSeq" id="XP_066914030.1">
    <property type="nucleotide sequence ID" value="XM_067057929.1"/>
</dbReference>
<keyword evidence="10" id="KW-1185">Reference proteome</keyword>
<dbReference type="SMART" id="SM00028">
    <property type="entry name" value="TPR"/>
    <property type="match status" value="8"/>
</dbReference>
<dbReference type="SUPFAM" id="SSF48452">
    <property type="entry name" value="TPR-like"/>
    <property type="match status" value="1"/>
</dbReference>
<dbReference type="GeneID" id="136801296"/>
<sequence length="539" mass="63019">MSLFSSLSLQHVKNEMLEISTQCSLRGLVQSMKWSAELAAALPSSDENLEIMSNELNKDKLFLKEYDKYCLGKGYFDCKEFSRASLYLKDCKSKLCQFLYFYSRYMEYEKKKKYQFVDVLDEKAAEKQDWQELIDLRDDLKKNEDNLDSYGFYLYGIVLKNLDLTKEAIENLECSIQMEPLFWAAWQELSTLCKDRQMLKELKVPKHWMSEFFYSSVELELHMAEEALTRYQDISAAGFNGSSYVNSQIAICLYNLRDFDNSVEYFRELYDADPEMLEHIDVYSNILYIQEDRPELSHLAHHVCKVDKYRTESCVVIGNYYSLRGDHDKAVMYFKQALRLNSNYVAAWTLLGHEYVELKNTSAAILSYRKATGVNPHDFRGWYGLGQTYELLNMPFYSLCYFKEAQKLRPNDPRMLIALGDTYNTIENLNEAKKCFLRAVRLGDSEGQAIVKLGRLQEQCNEMEEAALSYTKYIKRLENSVHISEDIAHACLFLARHHLDLKQYDEATTYARKAMEYTESRDEGKTLMFEISQMSSSVK</sequence>
<evidence type="ECO:0000256" key="7">
    <source>
        <dbReference type="PROSITE-ProRule" id="PRU00339"/>
    </source>
</evidence>
<evidence type="ECO:0000313" key="10">
    <source>
        <dbReference type="Proteomes" id="UP000594262"/>
    </source>
</evidence>
<feature type="repeat" description="TPR" evidence="7">
    <location>
        <begin position="413"/>
        <end position="446"/>
    </location>
</feature>
<dbReference type="GO" id="GO:0045842">
    <property type="term" value="P:positive regulation of mitotic metaphase/anaphase transition"/>
    <property type="evidence" value="ECO:0007669"/>
    <property type="project" value="TreeGrafter"/>
</dbReference>
<dbReference type="GO" id="GO:0005680">
    <property type="term" value="C:anaphase-promoting complex"/>
    <property type="evidence" value="ECO:0007669"/>
    <property type="project" value="InterPro"/>
</dbReference>
<name>A0A7M6DNZ8_9CNID</name>
<evidence type="ECO:0000256" key="2">
    <source>
        <dbReference type="ARBA" id="ARBA00022737"/>
    </source>
</evidence>
<dbReference type="InterPro" id="IPR019734">
    <property type="entry name" value="TPR_rpt"/>
</dbReference>
<dbReference type="GO" id="GO:0016567">
    <property type="term" value="P:protein ubiquitination"/>
    <property type="evidence" value="ECO:0007669"/>
    <property type="project" value="TreeGrafter"/>
</dbReference>
<accession>A0A7M6DNZ8</accession>
<evidence type="ECO:0000256" key="6">
    <source>
        <dbReference type="ARBA" id="ARBA00023306"/>
    </source>
</evidence>
<dbReference type="InterPro" id="IPR007192">
    <property type="entry name" value="APC8"/>
</dbReference>
<keyword evidence="6" id="KW-0131">Cell cycle</keyword>
<evidence type="ECO:0000256" key="1">
    <source>
        <dbReference type="ARBA" id="ARBA00022618"/>
    </source>
</evidence>
<dbReference type="GO" id="GO:0031145">
    <property type="term" value="P:anaphase-promoting complex-dependent catabolic process"/>
    <property type="evidence" value="ECO:0007669"/>
    <property type="project" value="TreeGrafter"/>
</dbReference>
<keyword evidence="2" id="KW-0677">Repeat</keyword>
<dbReference type="Pfam" id="PF13181">
    <property type="entry name" value="TPR_8"/>
    <property type="match status" value="4"/>
</dbReference>
<dbReference type="Gene3D" id="1.25.40.10">
    <property type="entry name" value="Tetratricopeptide repeat domain"/>
    <property type="match status" value="2"/>
</dbReference>
<keyword evidence="1" id="KW-0132">Cell division</keyword>
<keyword evidence="4" id="KW-0833">Ubl conjugation pathway</keyword>
<evidence type="ECO:0000256" key="4">
    <source>
        <dbReference type="ARBA" id="ARBA00022786"/>
    </source>
</evidence>
<protein>
    <recommendedName>
        <fullName evidence="8">Cdc23 domain-containing protein</fullName>
    </recommendedName>
</protein>
<dbReference type="PANTHER" id="PTHR12558">
    <property type="entry name" value="CELL DIVISION CYCLE 16,23,27"/>
    <property type="match status" value="1"/>
</dbReference>
<evidence type="ECO:0000256" key="5">
    <source>
        <dbReference type="ARBA" id="ARBA00022803"/>
    </source>
</evidence>
<dbReference type="Proteomes" id="UP000594262">
    <property type="component" value="Unplaced"/>
</dbReference>
<evidence type="ECO:0000256" key="3">
    <source>
        <dbReference type="ARBA" id="ARBA00022776"/>
    </source>
</evidence>
<dbReference type="PANTHER" id="PTHR12558:SF10">
    <property type="entry name" value="CELL DIVISION CYCLE PROTEIN 23 HOMOLOG"/>
    <property type="match status" value="1"/>
</dbReference>
<keyword evidence="3" id="KW-0498">Mitosis</keyword>
<dbReference type="EnsemblMetazoa" id="CLYHEMT019165.1">
    <property type="protein sequence ID" value="CLYHEMP019165.1"/>
    <property type="gene ID" value="CLYHEMG019165"/>
</dbReference>
<dbReference type="InterPro" id="IPR011990">
    <property type="entry name" value="TPR-like_helical_dom_sf"/>
</dbReference>
<organism evidence="9 10">
    <name type="scientific">Clytia hemisphaerica</name>
    <dbReference type="NCBI Taxonomy" id="252671"/>
    <lineage>
        <taxon>Eukaryota</taxon>
        <taxon>Metazoa</taxon>
        <taxon>Cnidaria</taxon>
        <taxon>Hydrozoa</taxon>
        <taxon>Hydroidolina</taxon>
        <taxon>Leptothecata</taxon>
        <taxon>Obeliida</taxon>
        <taxon>Clytiidae</taxon>
        <taxon>Clytia</taxon>
    </lineage>
</organism>
<dbReference type="PROSITE" id="PS50005">
    <property type="entry name" value="TPR"/>
    <property type="match status" value="3"/>
</dbReference>